<organism evidence="1 2">
    <name type="scientific">Paenibacillus mellifer</name>
    <dbReference type="NCBI Taxonomy" id="2937794"/>
    <lineage>
        <taxon>Bacteria</taxon>
        <taxon>Bacillati</taxon>
        <taxon>Bacillota</taxon>
        <taxon>Bacilli</taxon>
        <taxon>Bacillales</taxon>
        <taxon>Paenibacillaceae</taxon>
        <taxon>Paenibacillus</taxon>
    </lineage>
</organism>
<dbReference type="Proteomes" id="UP001139534">
    <property type="component" value="Unassembled WGS sequence"/>
</dbReference>
<reference evidence="1" key="1">
    <citation type="submission" date="2022-04" db="EMBL/GenBank/DDBJ databases">
        <authorList>
            <person name="Seo M.-J."/>
        </authorList>
    </citation>
    <scope>NUCLEOTIDE SEQUENCE</scope>
    <source>
        <strain evidence="1">MBLB2552</strain>
    </source>
</reference>
<proteinExistence type="predicted"/>
<gene>
    <name evidence="1" type="ORF">M0651_10380</name>
</gene>
<evidence type="ECO:0000313" key="1">
    <source>
        <dbReference type="EMBL" id="MCK8487579.1"/>
    </source>
</evidence>
<keyword evidence="2" id="KW-1185">Reference proteome</keyword>
<dbReference type="Pfam" id="PF10978">
    <property type="entry name" value="DUF2785"/>
    <property type="match status" value="1"/>
</dbReference>
<accession>A0A9X2BP38</accession>
<comment type="caution">
    <text evidence="1">The sequence shown here is derived from an EMBL/GenBank/DDBJ whole genome shotgun (WGS) entry which is preliminary data.</text>
</comment>
<sequence>MGYEGNNPSKLELREQLQRMQQQVNFTPAPDAAFQLALSMMEHLGDSDPVLRDELIYSTLQSWITEGGFQPQQLRQLLSIAIADDHLFYRIGEEKTNSVFVRSFSALILPLILWADRQVSFLDDSDIRTIVYKLTDYINREIDLRGYTGETGWAHAVAHAADAVEDVVQSMYIRPEDLSGFLEAFKSQLRQTQYPFIYEEDERMVSAVVTLLNRNLLEDKEILRWIADLGDTPKVGDPLVDLVSMTNIKNFLRSLYFRLLPNEGIARFIDPILMALNGKLFRS</sequence>
<dbReference type="EMBL" id="JALPRK010000007">
    <property type="protein sequence ID" value="MCK8487579.1"/>
    <property type="molecule type" value="Genomic_DNA"/>
</dbReference>
<name>A0A9X2BP38_9BACL</name>
<evidence type="ECO:0000313" key="2">
    <source>
        <dbReference type="Proteomes" id="UP001139534"/>
    </source>
</evidence>
<dbReference type="InterPro" id="IPR021247">
    <property type="entry name" value="DUF2785"/>
</dbReference>
<dbReference type="RefSeq" id="WP_248551674.1">
    <property type="nucleotide sequence ID" value="NZ_JALPRK010000007.1"/>
</dbReference>
<dbReference type="AlphaFoldDB" id="A0A9X2BP38"/>
<protein>
    <submittedName>
        <fullName evidence="1">DUF2785 domain-containing protein</fullName>
    </submittedName>
</protein>